<dbReference type="GO" id="GO:0006289">
    <property type="term" value="P:nucleotide-excision repair"/>
    <property type="evidence" value="ECO:0007669"/>
    <property type="project" value="InterPro"/>
</dbReference>
<dbReference type="InterPro" id="IPR011993">
    <property type="entry name" value="PH-like_dom_sf"/>
</dbReference>
<evidence type="ECO:0000256" key="4">
    <source>
        <dbReference type="ARBA" id="ARBA00023015"/>
    </source>
</evidence>
<protein>
    <submittedName>
        <fullName evidence="9">RNA polymerase II transcription factor</fullName>
    </submittedName>
</protein>
<evidence type="ECO:0000256" key="1">
    <source>
        <dbReference type="ARBA" id="ARBA00004123"/>
    </source>
</evidence>
<dbReference type="Gene3D" id="2.30.29.30">
    <property type="entry name" value="Pleckstrin-homology domain (PH domain)/Phosphotyrosine-binding domain (PTB)"/>
    <property type="match status" value="1"/>
</dbReference>
<accession>A0A165IFZ7</accession>
<evidence type="ECO:0000256" key="5">
    <source>
        <dbReference type="ARBA" id="ARBA00023163"/>
    </source>
</evidence>
<feature type="compositionally biased region" description="Basic and acidic residues" evidence="7">
    <location>
        <begin position="466"/>
        <end position="475"/>
    </location>
</feature>
<reference evidence="9 10" key="1">
    <citation type="journal article" date="2016" name="Fungal Biol.">
        <title>The genome of Xylona heveae provides a window into fungal endophytism.</title>
        <authorList>
            <person name="Gazis R."/>
            <person name="Kuo A."/>
            <person name="Riley R."/>
            <person name="LaButti K."/>
            <person name="Lipzen A."/>
            <person name="Lin J."/>
            <person name="Amirebrahimi M."/>
            <person name="Hesse C.N."/>
            <person name="Spatafora J.W."/>
            <person name="Henrissat B."/>
            <person name="Hainaut M."/>
            <person name="Grigoriev I.V."/>
            <person name="Hibbett D.S."/>
        </authorList>
    </citation>
    <scope>NUCLEOTIDE SEQUENCE [LARGE SCALE GENOMIC DNA]</scope>
    <source>
        <strain evidence="9 10">TC161</strain>
    </source>
</reference>
<evidence type="ECO:0000256" key="7">
    <source>
        <dbReference type="SAM" id="MobiDB-lite"/>
    </source>
</evidence>
<dbReference type="CDD" id="cd13229">
    <property type="entry name" value="PH_TFIIH"/>
    <property type="match status" value="1"/>
</dbReference>
<dbReference type="RefSeq" id="XP_018190398.1">
    <property type="nucleotide sequence ID" value="XM_018330781.1"/>
</dbReference>
<comment type="similarity">
    <text evidence="2">Belongs to the TFB1 family.</text>
</comment>
<feature type="domain" description="BSD" evidence="8">
    <location>
        <begin position="225"/>
        <end position="276"/>
    </location>
</feature>
<dbReference type="AlphaFoldDB" id="A0A165IFZ7"/>
<dbReference type="PROSITE" id="PS50858">
    <property type="entry name" value="BSD"/>
    <property type="match status" value="2"/>
</dbReference>
<dbReference type="GO" id="GO:0006351">
    <property type="term" value="P:DNA-templated transcription"/>
    <property type="evidence" value="ECO:0007669"/>
    <property type="project" value="InterPro"/>
</dbReference>
<comment type="subcellular location">
    <subcellularLocation>
        <location evidence="1">Nucleus</location>
    </subcellularLocation>
</comment>
<dbReference type="GO" id="GO:0000439">
    <property type="term" value="C:transcription factor TFIIH core complex"/>
    <property type="evidence" value="ECO:0007669"/>
    <property type="project" value="InterPro"/>
</dbReference>
<gene>
    <name evidence="9" type="ORF">L228DRAFT_236009</name>
</gene>
<dbReference type="OMA" id="NRPNFDM"/>
<dbReference type="SMART" id="SM00751">
    <property type="entry name" value="BSD"/>
    <property type="match status" value="2"/>
</dbReference>
<dbReference type="InterPro" id="IPR005607">
    <property type="entry name" value="BSD_dom"/>
</dbReference>
<dbReference type="GeneID" id="28895918"/>
<dbReference type="InterPro" id="IPR027079">
    <property type="entry name" value="Tfb1/GTF2H1"/>
</dbReference>
<proteinExistence type="inferred from homology"/>
<evidence type="ECO:0000259" key="8">
    <source>
        <dbReference type="PROSITE" id="PS50858"/>
    </source>
</evidence>
<dbReference type="InterPro" id="IPR013876">
    <property type="entry name" value="TFIIH_BTF_p62_N"/>
</dbReference>
<keyword evidence="10" id="KW-1185">Reference proteome</keyword>
<dbReference type="PANTHER" id="PTHR12856">
    <property type="entry name" value="TRANSCRIPTION INITIATION FACTOR IIH-RELATED"/>
    <property type="match status" value="1"/>
</dbReference>
<evidence type="ECO:0000313" key="10">
    <source>
        <dbReference type="Proteomes" id="UP000076632"/>
    </source>
</evidence>
<dbReference type="Proteomes" id="UP000076632">
    <property type="component" value="Unassembled WGS sequence"/>
</dbReference>
<evidence type="ECO:0000256" key="6">
    <source>
        <dbReference type="ARBA" id="ARBA00023242"/>
    </source>
</evidence>
<keyword evidence="3" id="KW-0677">Repeat</keyword>
<dbReference type="STRING" id="1328760.A0A165IFZ7"/>
<dbReference type="SUPFAM" id="SSF50729">
    <property type="entry name" value="PH domain-like"/>
    <property type="match status" value="1"/>
</dbReference>
<keyword evidence="6" id="KW-0539">Nucleus</keyword>
<feature type="region of interest" description="Disordered" evidence="7">
    <location>
        <begin position="443"/>
        <end position="477"/>
    </location>
</feature>
<feature type="domain" description="BSD" evidence="8">
    <location>
        <begin position="145"/>
        <end position="204"/>
    </location>
</feature>
<dbReference type="OrthoDB" id="360521at2759"/>
<dbReference type="FunCoup" id="A0A165IFZ7">
    <property type="interactions" value="927"/>
</dbReference>
<dbReference type="InParanoid" id="A0A165IFZ7"/>
<keyword evidence="4" id="KW-0805">Transcription regulation</keyword>
<evidence type="ECO:0000256" key="3">
    <source>
        <dbReference type="ARBA" id="ARBA00022737"/>
    </source>
</evidence>
<keyword evidence="5" id="KW-0804">Transcription</keyword>
<dbReference type="Pfam" id="PF08567">
    <property type="entry name" value="PH_TFIIH"/>
    <property type="match status" value="1"/>
</dbReference>
<organism evidence="9 10">
    <name type="scientific">Xylona heveae (strain CBS 132557 / TC161)</name>
    <dbReference type="NCBI Taxonomy" id="1328760"/>
    <lineage>
        <taxon>Eukaryota</taxon>
        <taxon>Fungi</taxon>
        <taxon>Dikarya</taxon>
        <taxon>Ascomycota</taxon>
        <taxon>Pezizomycotina</taxon>
        <taxon>Xylonomycetes</taxon>
        <taxon>Xylonales</taxon>
        <taxon>Xylonaceae</taxon>
        <taxon>Xylona</taxon>
    </lineage>
</organism>
<dbReference type="EMBL" id="KV407455">
    <property type="protein sequence ID" value="KZF24843.1"/>
    <property type="molecule type" value="Genomic_DNA"/>
</dbReference>
<sequence>MATPRGSATYKKREGTLSLSQDHQYVSWTPVAPPGASPALTLTVATITNLQQTPATSEKVALRIFTQPQGAAAQEQHVFSFTSRTAARAEANAIKDALSASIQTAKSGSQTPAAAGGGGGGQSAAMAIASAISSTAQGTRAIENWFDDSRLKSDVELQQSLLKSDPGLQKTFVEALRTKPESITNFQFTSQFWSTRLHLLRAHAVERNQTRGSQNVLSTIKPKTIDNALRLNITKGQIQQIFNQHPLVKRAYDENVPKVSEEAFWSSFFQSRLFKKLKGEKITENDPTDPVLDRYLREDDQASRLLGEIHVPHIIDIEGNEENHSQRRGNLPDLTMRPSTHEKVPILRAINHQSEMLMRQVAKIDVDPSQPIGMDEVTFNELALRDLRGDAEENRIILNIKDQKRFFSDADEDQVSADALLYSRQDPSEVLGGLRMDLDPALMESDSGGGLDLENALGVNDDSESEPEHDGDKTSHVGSKANLMAASSQIFDAIKQRRSQTDDFSSTALGFSTVQASAAGLSPTLFDRLSLTHATTTEFLHYFWLVFLSGDADRAGEVGQMVESLKRAIERVKAVANDAEKERNIEVETLQKQVREREKRTGRRIKANFDSIGGGAKVVNEMLGPTVRAVDVALAEYSRALAAEGLEMAR</sequence>
<name>A0A165IFZ7_XYLHT</name>
<dbReference type="Pfam" id="PF03909">
    <property type="entry name" value="BSD"/>
    <property type="match status" value="2"/>
</dbReference>
<evidence type="ECO:0000256" key="2">
    <source>
        <dbReference type="ARBA" id="ARBA00009448"/>
    </source>
</evidence>
<evidence type="ECO:0000313" key="9">
    <source>
        <dbReference type="EMBL" id="KZF24843.1"/>
    </source>
</evidence>